<dbReference type="EMBL" id="BK014672">
    <property type="protein sequence ID" value="DAD67260.1"/>
    <property type="molecule type" value="Genomic_DNA"/>
</dbReference>
<evidence type="ECO:0008006" key="2">
    <source>
        <dbReference type="Google" id="ProtNLM"/>
    </source>
</evidence>
<evidence type="ECO:0000313" key="1">
    <source>
        <dbReference type="EMBL" id="DAD67260.1"/>
    </source>
</evidence>
<reference evidence="1" key="1">
    <citation type="journal article" date="2021" name="Proc. Natl. Acad. Sci. U.S.A.">
        <title>A Catalog of Tens of Thousands of Viruses from Human Metagenomes Reveals Hidden Associations with Chronic Diseases.</title>
        <authorList>
            <person name="Tisza M.J."/>
            <person name="Buck C.B."/>
        </authorList>
    </citation>
    <scope>NUCLEOTIDE SEQUENCE</scope>
    <source>
        <strain evidence="1">CtXOZ1</strain>
    </source>
</reference>
<organism evidence="1">
    <name type="scientific">Siphoviridae sp. ctXOZ1</name>
    <dbReference type="NCBI Taxonomy" id="2823585"/>
    <lineage>
        <taxon>Viruses</taxon>
        <taxon>Duplodnaviria</taxon>
        <taxon>Heunggongvirae</taxon>
        <taxon>Uroviricota</taxon>
        <taxon>Caudoviricetes</taxon>
    </lineage>
</organism>
<proteinExistence type="predicted"/>
<name>A0A8S5LB82_9CAUD</name>
<accession>A0A8S5LB82</accession>
<dbReference type="Pfam" id="PF25673">
    <property type="entry name" value="Terminase_7"/>
    <property type="match status" value="1"/>
</dbReference>
<protein>
    <recommendedName>
        <fullName evidence="2">Terminase small subunit</fullName>
    </recommendedName>
</protein>
<dbReference type="InterPro" id="IPR057972">
    <property type="entry name" value="Terminase_7"/>
</dbReference>
<sequence>MPGPVPKRSSERIRRNKENDVEVISLAGPVNQPKLGIEDPHYLVKRLWNSAAESGQAQYYEPSDWATLEFALHFADQLLKSKRPSPAMLQQVNTLFSNALLQEGERRRVRLEIERNKSAAEVVDIAEIFRQRLEGRQIG</sequence>